<reference evidence="1 2" key="1">
    <citation type="submission" date="2020-06" db="EMBL/GenBank/DDBJ databases">
        <authorList>
            <person name="Isaeva M.P."/>
            <person name="Chernysheva N.Y."/>
        </authorList>
    </citation>
    <scope>NUCLEOTIDE SEQUENCE [LARGE SCALE GENOMIC DNA]</scope>
    <source>
        <strain evidence="1 2">KMM 6746</strain>
    </source>
</reference>
<keyword evidence="2" id="KW-1185">Reference proteome</keyword>
<sequence length="47" mass="5205">MGKIYATESDKHRSAKASPSTVKFLLDYSKALEITEANGLQFESNLN</sequence>
<dbReference type="EMBL" id="JACATN010000002">
    <property type="protein sequence ID" value="MBT2160702.1"/>
    <property type="molecule type" value="Genomic_DNA"/>
</dbReference>
<gene>
    <name evidence="1" type="ORF">HW347_05450</name>
</gene>
<comment type="caution">
    <text evidence="1">The sequence shown here is derived from an EMBL/GenBank/DDBJ whole genome shotgun (WGS) entry which is preliminary data.</text>
</comment>
<reference evidence="2" key="2">
    <citation type="submission" date="2023-07" db="EMBL/GenBank/DDBJ databases">
        <title>Zobellia barbeyronii sp. nov., a new marine flavobacterium, isolated from green and red algae.</title>
        <authorList>
            <person name="Nedashkovskaya O.I."/>
            <person name="Otstavnykh N."/>
            <person name="Zhukova N."/>
            <person name="Guzev K."/>
            <person name="Chausova V."/>
            <person name="Tekutyeva L."/>
            <person name="Mikhailov V."/>
            <person name="Isaeva M."/>
        </authorList>
    </citation>
    <scope>NUCLEOTIDE SEQUENCE [LARGE SCALE GENOMIC DNA]</scope>
    <source>
        <strain evidence="2">KMM 6746</strain>
    </source>
</reference>
<accession>A0ABS5WEX3</accession>
<protein>
    <submittedName>
        <fullName evidence="1">Uncharacterized protein</fullName>
    </submittedName>
</protein>
<name>A0ABS5WEX3_9FLAO</name>
<evidence type="ECO:0000313" key="1">
    <source>
        <dbReference type="EMBL" id="MBT2160702.1"/>
    </source>
</evidence>
<organism evidence="1 2">
    <name type="scientific">Zobellia barbeyronii</name>
    <dbReference type="NCBI Taxonomy" id="2748009"/>
    <lineage>
        <taxon>Bacteria</taxon>
        <taxon>Pseudomonadati</taxon>
        <taxon>Bacteroidota</taxon>
        <taxon>Flavobacteriia</taxon>
        <taxon>Flavobacteriales</taxon>
        <taxon>Flavobacteriaceae</taxon>
        <taxon>Zobellia</taxon>
    </lineage>
</organism>
<evidence type="ECO:0000313" key="2">
    <source>
        <dbReference type="Proteomes" id="UP000740413"/>
    </source>
</evidence>
<dbReference type="RefSeq" id="WP_162857243.1">
    <property type="nucleotide sequence ID" value="NZ_JACATN010000002.1"/>
</dbReference>
<proteinExistence type="predicted"/>
<dbReference type="Proteomes" id="UP000740413">
    <property type="component" value="Unassembled WGS sequence"/>
</dbReference>